<evidence type="ECO:0000313" key="2">
    <source>
        <dbReference type="EMBL" id="MFC0204735.1"/>
    </source>
</evidence>
<sequence length="705" mass="77344">MPRVPNYEPGQVRPVRTTGERFQAPSGPTAAGILAEGFAGLAKLADTQDHINLENDETQSRLALAQARGQYASALDQYKGLKLGAARAGQEAFDKGLDEIRSQVMNSATSPRMRQMIEQGLVEIDGTARRMGASHAFGESRAETSASFQVEQDSLIDAAVSSDSPQFRDQSGLQLRDSVRRQLQFDGFDEEAMPAAYAVAEKAALSKMHGGVLDRMFAHPDPDMDEVGQYLTAYRDEMTSDLYTKMLERMQGPLQERVDDYRADLIQVAPIEGVGPAGTPPGPWQGVAINVAKRFGLDPSDVAAVMSYETGGTFSPTIMGGKGGRYMGLIQFGPEERRKYGIDKSSDPQRWTQAVGDFLEDRGFKRGMGVMDLYSTINAGQPGRYNASDGNRTVRTHVAEILGAHKEKAKGWLGGAASYDNAPRSWDKAAVFDTIEKKAAEEGWSPEATKRVKNVWTKRMSTDEGLLAEQRRAADESATSVLASAGDNFRTSMIPRDTWNSLAPAQQIQFRNIEKRLLEPRPPEANGNEVVALHRMAAGGIADQAKFAGLNLAKYRPYMTPAEYDELATAQVKAQQDLRNPKALDLRSKIDGAITRAKKWVGVEVDQNPTEGFRIRRYMEARAAEEAGKKELSDADYDRLFRDATRSVKMVGSVFGMDGGTKRSSEVLSPNYRGIIVRSFRAANGRDPSEDEIQKAWEAMGKPGS</sequence>
<comment type="caution">
    <text evidence="2">The sequence shown here is derived from an EMBL/GenBank/DDBJ whole genome shotgun (WGS) entry which is preliminary data.</text>
</comment>
<evidence type="ECO:0000313" key="3">
    <source>
        <dbReference type="Proteomes" id="UP001589798"/>
    </source>
</evidence>
<reference evidence="2 3" key="1">
    <citation type="submission" date="2024-09" db="EMBL/GenBank/DDBJ databases">
        <authorList>
            <person name="Sun Q."/>
            <person name="Mori K."/>
        </authorList>
    </citation>
    <scope>NUCLEOTIDE SEQUENCE [LARGE SCALE GENOMIC DNA]</scope>
    <source>
        <strain evidence="2 3">CCM 7706</strain>
    </source>
</reference>
<feature type="region of interest" description="Disordered" evidence="1">
    <location>
        <begin position="1"/>
        <end position="27"/>
    </location>
</feature>
<name>A0ABV6CVI3_9SPHN</name>
<dbReference type="SUPFAM" id="SSF53955">
    <property type="entry name" value="Lysozyme-like"/>
    <property type="match status" value="1"/>
</dbReference>
<proteinExistence type="predicted"/>
<organism evidence="2 3">
    <name type="scientific">Novosphingobium soli</name>
    <dbReference type="NCBI Taxonomy" id="574956"/>
    <lineage>
        <taxon>Bacteria</taxon>
        <taxon>Pseudomonadati</taxon>
        <taxon>Pseudomonadota</taxon>
        <taxon>Alphaproteobacteria</taxon>
        <taxon>Sphingomonadales</taxon>
        <taxon>Sphingomonadaceae</taxon>
        <taxon>Novosphingobium</taxon>
    </lineage>
</organism>
<evidence type="ECO:0000256" key="1">
    <source>
        <dbReference type="SAM" id="MobiDB-lite"/>
    </source>
</evidence>
<dbReference type="EMBL" id="JBHLWK010000013">
    <property type="protein sequence ID" value="MFC0204735.1"/>
    <property type="molecule type" value="Genomic_DNA"/>
</dbReference>
<keyword evidence="3" id="KW-1185">Reference proteome</keyword>
<gene>
    <name evidence="2" type="ORF">ACFFJC_10665</name>
</gene>
<dbReference type="RefSeq" id="WP_379487496.1">
    <property type="nucleotide sequence ID" value="NZ_JBHLWK010000013.1"/>
</dbReference>
<dbReference type="InterPro" id="IPR023346">
    <property type="entry name" value="Lysozyme-like_dom_sf"/>
</dbReference>
<protein>
    <submittedName>
        <fullName evidence="2">AcrB/AcrD/AcrF family protein</fullName>
    </submittedName>
</protein>
<accession>A0ABV6CVI3</accession>
<dbReference type="Proteomes" id="UP001589798">
    <property type="component" value="Unassembled WGS sequence"/>
</dbReference>